<dbReference type="OrthoDB" id="6598508at2759"/>
<feature type="compositionally biased region" description="Basic and acidic residues" evidence="1">
    <location>
        <begin position="658"/>
        <end position="678"/>
    </location>
</feature>
<feature type="region of interest" description="Disordered" evidence="1">
    <location>
        <begin position="739"/>
        <end position="760"/>
    </location>
</feature>
<evidence type="ECO:0000256" key="1">
    <source>
        <dbReference type="SAM" id="MobiDB-lite"/>
    </source>
</evidence>
<reference evidence="3" key="1">
    <citation type="submission" date="2025-08" db="UniProtKB">
        <authorList>
            <consortium name="RefSeq"/>
        </authorList>
    </citation>
    <scope>IDENTIFICATION</scope>
</reference>
<name>A0A6P3XQP2_DINQU</name>
<proteinExistence type="predicted"/>
<accession>A0A6P3XQP2</accession>
<dbReference type="RefSeq" id="XP_014480696.1">
    <property type="nucleotide sequence ID" value="XM_014625210.1"/>
</dbReference>
<feature type="region of interest" description="Disordered" evidence="1">
    <location>
        <begin position="540"/>
        <end position="587"/>
    </location>
</feature>
<feature type="region of interest" description="Disordered" evidence="1">
    <location>
        <begin position="454"/>
        <end position="516"/>
    </location>
</feature>
<feature type="compositionally biased region" description="Low complexity" evidence="1">
    <location>
        <begin position="216"/>
        <end position="232"/>
    </location>
</feature>
<feature type="region of interest" description="Disordered" evidence="1">
    <location>
        <begin position="211"/>
        <end position="242"/>
    </location>
</feature>
<dbReference type="Proteomes" id="UP000515204">
    <property type="component" value="Unplaced"/>
</dbReference>
<feature type="compositionally biased region" description="Polar residues" evidence="1">
    <location>
        <begin position="699"/>
        <end position="708"/>
    </location>
</feature>
<dbReference type="GeneID" id="106747572"/>
<sequence length="844" mass="96060">MISPVPSYDDDLLNSAYANIRLFADETWSYDREDPYRKLNRSLWIKVRRVCLRISTSSNDSCEVTAKYEENGDYRPRLVRDVISESRLAKYGNYEYDERRERMYRPDDGKSSGGLRHFRPAEATEPWMLPEVQEHFARWLISPSCTRAHREPRKIRLARPTSRRVCLAVAEPREKSTRTFAHRRYTVETAAEMQLRSRIESDAVRDIWNPERSQRRQQSQQQAQQSQATRQTPGVPRPVAAAHQHHHQQFYCALQCQPLILKTEYQRRALQPPAAMLSAEVPEFFPKSSPITYPSGDQECGKAPCQMRYFPSLNDRNYQGELFPYNRPQQETTAMFPNPRISVLPAAETSIYRTPQEWIQRIVPPMQAAAAASSTSPVYMSLQPIHDVAIAHRPFQVLLLPGKPGESRVTFLSPPPTFAQMTRRDLQTYERFLPCVQHQPSPTAIPVYQRPSELYQEPTSKRKSHGVDFNNLILLTKNSSKTRRGHAKGGAQQPLPPEPAQKDPRPGTGQWLDKDCTRKTKGVVTVNALVSELRSFEEKYEHGRAGTSWATDSPPRHRSCPEGTRSKDGVFGKEGPRCRLVDGEERDRRTKRPLYRDVLANATAGQQGVLLENVFERRYDELEQQAMEQYRNSEESLALKYQELERQAMEQYRNSNAADEKRTDPVSHGDQDCLDGRKCSGYGQCSPSRAAREEKDSSSDSCLPQPQITLLRPKGKSLPNVFQGLSGCLPRQTAVGSRSLSTLTDRSSKESKNISKGASGDKIDTISVRTSSKRRLILVSPFERKSEARLVRMTELREIRSRARGDVLDCCRSPEVASNGSGDENITIIQSPGTEVWLSGFWTT</sequence>
<feature type="compositionally biased region" description="Basic and acidic residues" evidence="1">
    <location>
        <begin position="746"/>
        <end position="760"/>
    </location>
</feature>
<protein>
    <submittedName>
        <fullName evidence="3">Uncharacterized protein LOC106747572</fullName>
    </submittedName>
</protein>
<keyword evidence="2" id="KW-1185">Reference proteome</keyword>
<gene>
    <name evidence="3" type="primary">LOC106747572</name>
</gene>
<dbReference type="KEGG" id="dqu:106747572"/>
<evidence type="ECO:0000313" key="2">
    <source>
        <dbReference type="Proteomes" id="UP000515204"/>
    </source>
</evidence>
<feature type="region of interest" description="Disordered" evidence="1">
    <location>
        <begin position="653"/>
        <end position="716"/>
    </location>
</feature>
<dbReference type="AlphaFoldDB" id="A0A6P3XQP2"/>
<feature type="compositionally biased region" description="Basic and acidic residues" evidence="1">
    <location>
        <begin position="564"/>
        <end position="587"/>
    </location>
</feature>
<evidence type="ECO:0000313" key="3">
    <source>
        <dbReference type="RefSeq" id="XP_014480696.1"/>
    </source>
</evidence>
<organism evidence="2 3">
    <name type="scientific">Dinoponera quadriceps</name>
    <name type="common">South American ant</name>
    <dbReference type="NCBI Taxonomy" id="609295"/>
    <lineage>
        <taxon>Eukaryota</taxon>
        <taxon>Metazoa</taxon>
        <taxon>Ecdysozoa</taxon>
        <taxon>Arthropoda</taxon>
        <taxon>Hexapoda</taxon>
        <taxon>Insecta</taxon>
        <taxon>Pterygota</taxon>
        <taxon>Neoptera</taxon>
        <taxon>Endopterygota</taxon>
        <taxon>Hymenoptera</taxon>
        <taxon>Apocrita</taxon>
        <taxon>Aculeata</taxon>
        <taxon>Formicoidea</taxon>
        <taxon>Formicidae</taxon>
        <taxon>Ponerinae</taxon>
        <taxon>Ponerini</taxon>
        <taxon>Dinoponera</taxon>
    </lineage>
</organism>